<reference evidence="7 8" key="1">
    <citation type="journal article" date="2015" name="Genome Announc.">
        <title>Draft Genome Sequence of Burkholderia sp. Strain PML1(12), an Ectomycorrhizosphere-Inhabiting Bacterium with Effective Mineral-Weathering Ability.</title>
        <authorList>
            <person name="Uroz S."/>
            <person name="Oger P."/>
        </authorList>
    </citation>
    <scope>NUCLEOTIDE SEQUENCE [LARGE SCALE GENOMIC DNA]</scope>
    <source>
        <strain evidence="8">PML1(12)</strain>
    </source>
</reference>
<comment type="caution">
    <text evidence="7">The sequence shown here is derived from an EMBL/GenBank/DDBJ whole genome shotgun (WGS) entry which is preliminary data.</text>
</comment>
<keyword evidence="2" id="KW-0229">DNA integration</keyword>
<dbReference type="InterPro" id="IPR038488">
    <property type="entry name" value="Integrase_DNA-bd_sf"/>
</dbReference>
<dbReference type="GO" id="GO:0006310">
    <property type="term" value="P:DNA recombination"/>
    <property type="evidence" value="ECO:0007669"/>
    <property type="project" value="UniProtKB-KW"/>
</dbReference>
<dbReference type="Proteomes" id="UP000035963">
    <property type="component" value="Unassembled WGS sequence"/>
</dbReference>
<evidence type="ECO:0000313" key="7">
    <source>
        <dbReference type="EMBL" id="KLU27673.1"/>
    </source>
</evidence>
<dbReference type="Pfam" id="PF00589">
    <property type="entry name" value="Phage_integrase"/>
    <property type="match status" value="1"/>
</dbReference>
<evidence type="ECO:0000256" key="2">
    <source>
        <dbReference type="ARBA" id="ARBA00022908"/>
    </source>
</evidence>
<keyword evidence="4" id="KW-0233">DNA recombination</keyword>
<protein>
    <recommendedName>
        <fullName evidence="9">Tyr recombinase domain-containing protein</fullName>
    </recommendedName>
</protein>
<dbReference type="AlphaFoldDB" id="A0A0J1G625"/>
<evidence type="ECO:0008006" key="9">
    <source>
        <dbReference type="Google" id="ProtNLM"/>
    </source>
</evidence>
<dbReference type="Pfam" id="PF13356">
    <property type="entry name" value="Arm-DNA-bind_3"/>
    <property type="match status" value="1"/>
</dbReference>
<dbReference type="InterPro" id="IPR013762">
    <property type="entry name" value="Integrase-like_cat_sf"/>
</dbReference>
<dbReference type="Gene3D" id="1.10.150.130">
    <property type="match status" value="1"/>
</dbReference>
<dbReference type="EMBL" id="AEJF01000021">
    <property type="protein sequence ID" value="KLU27673.1"/>
    <property type="molecule type" value="Genomic_DNA"/>
</dbReference>
<dbReference type="PANTHER" id="PTHR30629">
    <property type="entry name" value="PROPHAGE INTEGRASE"/>
    <property type="match status" value="1"/>
</dbReference>
<dbReference type="GO" id="GO:0003677">
    <property type="term" value="F:DNA binding"/>
    <property type="evidence" value="ECO:0007669"/>
    <property type="project" value="UniProtKB-KW"/>
</dbReference>
<dbReference type="InterPro" id="IPR010998">
    <property type="entry name" value="Integrase_recombinase_N"/>
</dbReference>
<dbReference type="PANTHER" id="PTHR30629:SF2">
    <property type="entry name" value="PROPHAGE INTEGRASE INTS-RELATED"/>
    <property type="match status" value="1"/>
</dbReference>
<name>A0A0J1G625_9BURK</name>
<feature type="domain" description="Tyr recombinase" evidence="5">
    <location>
        <begin position="259"/>
        <end position="391"/>
    </location>
</feature>
<evidence type="ECO:0000256" key="1">
    <source>
        <dbReference type="ARBA" id="ARBA00008857"/>
    </source>
</evidence>
<dbReference type="SUPFAM" id="SSF56349">
    <property type="entry name" value="DNA breaking-rejoining enzymes"/>
    <property type="match status" value="1"/>
</dbReference>
<dbReference type="OrthoDB" id="8556969at2"/>
<proteinExistence type="inferred from homology"/>
<dbReference type="Gene3D" id="1.10.443.10">
    <property type="entry name" value="Intergrase catalytic core"/>
    <property type="match status" value="1"/>
</dbReference>
<dbReference type="GO" id="GO:0015074">
    <property type="term" value="P:DNA integration"/>
    <property type="evidence" value="ECO:0007669"/>
    <property type="project" value="UniProtKB-KW"/>
</dbReference>
<dbReference type="InterPro" id="IPR002104">
    <property type="entry name" value="Integrase_catalytic"/>
</dbReference>
<evidence type="ECO:0000256" key="3">
    <source>
        <dbReference type="ARBA" id="ARBA00023125"/>
    </source>
</evidence>
<feature type="domain" description="Integrase DNA-binding" evidence="6">
    <location>
        <begin position="21"/>
        <end position="92"/>
    </location>
</feature>
<organism evidence="7 8">
    <name type="scientific">Caballeronia mineralivorans PML1(12)</name>
    <dbReference type="NCBI Taxonomy" id="908627"/>
    <lineage>
        <taxon>Bacteria</taxon>
        <taxon>Pseudomonadati</taxon>
        <taxon>Pseudomonadota</taxon>
        <taxon>Betaproteobacteria</taxon>
        <taxon>Burkholderiales</taxon>
        <taxon>Burkholderiaceae</taxon>
        <taxon>Caballeronia</taxon>
    </lineage>
</organism>
<dbReference type="RefSeq" id="WP_047845204.1">
    <property type="nucleotide sequence ID" value="NZ_AEJF01000021.1"/>
</dbReference>
<dbReference type="InterPro" id="IPR011010">
    <property type="entry name" value="DNA_brk_join_enz"/>
</dbReference>
<keyword evidence="8" id="KW-1185">Reference proteome</keyword>
<evidence type="ECO:0000313" key="8">
    <source>
        <dbReference type="Proteomes" id="UP000035963"/>
    </source>
</evidence>
<sequence length="442" mass="49238">MKLSTNAIIDKLAVPTAGYAVYWDDALKGFGVRVTAAGKRTYIYQGRPNGKTRRITLGEHGVIKLDKARSMAATERVSMQEGIDPAEEKRQAKLAAEQAAQAIIANEVQGWTLREIMTKYLTTKRTKHGPLKDRSKKDIERHMDTSFATWADKPIRNITTSLCLERFNYITQFGISVDEKKQRPAPAQANQAFVLLRALCNFAFILTEDDDEPLLPINPVARMFKRQKPNKEEVRTGRIPSDKIGAVWSMLQKRRVDENPETRTSADYVCLLLLTGSRATEGATLTWTRFSAKASTWTIPSAIAKNHNAVTLPMSTVLCDIIDARPRVEKNNHVFASWGKTGHITEARATMDALSAIAGMHLTPHDLRRTFEDIGKACGVDADQRRQLLNHLPSDVHGKHYDNNPDPRILAPAVERIAAWVVEQSKLADAKAAGEHVTEQAA</sequence>
<dbReference type="PATRIC" id="fig|908627.4.peg.768"/>
<dbReference type="InterPro" id="IPR025166">
    <property type="entry name" value="Integrase_DNA_bind_dom"/>
</dbReference>
<dbReference type="Gene3D" id="3.30.160.390">
    <property type="entry name" value="Integrase, DNA-binding domain"/>
    <property type="match status" value="1"/>
</dbReference>
<evidence type="ECO:0000259" key="5">
    <source>
        <dbReference type="Pfam" id="PF00589"/>
    </source>
</evidence>
<evidence type="ECO:0000259" key="6">
    <source>
        <dbReference type="Pfam" id="PF13356"/>
    </source>
</evidence>
<accession>A0A0J1G625</accession>
<evidence type="ECO:0000256" key="4">
    <source>
        <dbReference type="ARBA" id="ARBA00023172"/>
    </source>
</evidence>
<keyword evidence="3" id="KW-0238">DNA-binding</keyword>
<comment type="similarity">
    <text evidence="1">Belongs to the 'phage' integrase family.</text>
</comment>
<dbReference type="InterPro" id="IPR050808">
    <property type="entry name" value="Phage_Integrase"/>
</dbReference>
<gene>
    <name evidence="7" type="ORF">EOS_03430</name>
</gene>